<evidence type="ECO:0000313" key="3">
    <source>
        <dbReference type="Proteomes" id="UP000005237"/>
    </source>
</evidence>
<dbReference type="Proteomes" id="UP000005237">
    <property type="component" value="Unassembled WGS sequence"/>
</dbReference>
<reference evidence="3" key="1">
    <citation type="submission" date="2010-08" db="EMBL/GenBank/DDBJ databases">
        <authorList>
            <consortium name="Caenorhabditis japonica Sequencing Consortium"/>
            <person name="Wilson R.K."/>
        </authorList>
    </citation>
    <scope>NUCLEOTIDE SEQUENCE [LARGE SCALE GENOMIC DNA]</scope>
    <source>
        <strain evidence="3">DF5081</strain>
    </source>
</reference>
<name>A0A8R1HVU5_CAEJA</name>
<feature type="compositionally biased region" description="Polar residues" evidence="1">
    <location>
        <begin position="626"/>
        <end position="641"/>
    </location>
</feature>
<evidence type="ECO:0000256" key="1">
    <source>
        <dbReference type="SAM" id="MobiDB-lite"/>
    </source>
</evidence>
<organism evidence="2 3">
    <name type="scientific">Caenorhabditis japonica</name>
    <dbReference type="NCBI Taxonomy" id="281687"/>
    <lineage>
        <taxon>Eukaryota</taxon>
        <taxon>Metazoa</taxon>
        <taxon>Ecdysozoa</taxon>
        <taxon>Nematoda</taxon>
        <taxon>Chromadorea</taxon>
        <taxon>Rhabditida</taxon>
        <taxon>Rhabditina</taxon>
        <taxon>Rhabditomorpha</taxon>
        <taxon>Rhabditoidea</taxon>
        <taxon>Rhabditidae</taxon>
        <taxon>Peloderinae</taxon>
        <taxon>Caenorhabditis</taxon>
    </lineage>
</organism>
<feature type="region of interest" description="Disordered" evidence="1">
    <location>
        <begin position="342"/>
        <end position="392"/>
    </location>
</feature>
<feature type="compositionally biased region" description="Low complexity" evidence="1">
    <location>
        <begin position="540"/>
        <end position="594"/>
    </location>
</feature>
<evidence type="ECO:0000313" key="2">
    <source>
        <dbReference type="EnsemblMetazoa" id="CJA13297.1"/>
    </source>
</evidence>
<accession>A0A8R1HVU5</accession>
<reference evidence="2" key="2">
    <citation type="submission" date="2022-06" db="UniProtKB">
        <authorList>
            <consortium name="EnsemblMetazoa"/>
        </authorList>
    </citation>
    <scope>IDENTIFICATION</scope>
    <source>
        <strain evidence="2">DF5081</strain>
    </source>
</reference>
<dbReference type="AlphaFoldDB" id="A0A8R1HVU5"/>
<proteinExistence type="predicted"/>
<feature type="compositionally biased region" description="Polar residues" evidence="1">
    <location>
        <begin position="351"/>
        <end position="360"/>
    </location>
</feature>
<feature type="region of interest" description="Disordered" evidence="1">
    <location>
        <begin position="97"/>
        <end position="198"/>
    </location>
</feature>
<feature type="compositionally biased region" description="Low complexity" evidence="1">
    <location>
        <begin position="601"/>
        <end position="618"/>
    </location>
</feature>
<sequence>MGYGRTHFNCVKIRVETPREKIQVTYLCKNSSSSFENVTVPGVCFKTRTRDMASVSNSMMGSEFVGPGVYTFQATMRKLSDGSSRTLEFTVTVLLPTTPSEGTTSTTVAITSTSSEASTSTKAETEPETTTMTTTAFSSSSTVKTTENSDSSTTSSSESTTTEYFSTLTPTTFSTSSEVASESSTTSTAESTSSSTSSLIPDSQFDFYLQNMTWNETVYYNQNLDIYPTPNISTLSEIYQKTVFECRNDTGQEFLPLKQSLCLNYDLPLVKTLSFTRNIMFEPASNGIISPGYYEIRINMTNLLTDEQATHILILYVIEDTTTAILSSTVVTTMVMVTSTSTSTSATTTTRSEAQSTDGIDSTATSSEKETTSEPFETSTTESSSTISTPTRSSAALTTKTTITTITTVSETKYDFYLNGSTWNKTIDYSADTLFIGPVPNKDPTLRKISYTCRNDSTSEFVSLGTSNCITEKSKTSLASYSTEITWSPVRDYIPGPGTYEYNITVTNALTGETATHLFTLNVVSEATGTTEITTRLTITDTPTTTNRLTTRQTTTTTTTDLVLTSSKSGSDGSVESQTSTTLVSSSDSGSESGSNREESTTTTTTKTTTTTISTTPSEKFEATTEKNVVTTSQSDNSLSSEAPGGSGNADSGFTVSTSASTTKTRATRAKGVLGTSTPITAAEQAAIDAQKKDVMDQLTGIIDGTTSQSSLNTSSTLLNQISTMPTSDLVEVAQSLLSNTLKVPDVGNMSSIDVLTALKDNVAATNSELADEMNKVISQLAAVNMTSAESMNSVLSSLDLALKGSTVYTLGFSSTTSTDGSYSVIFGRVVTSSYTLVSPRCTLSVYGSTVYLTGDTRGSYFQQTEDSVTVS</sequence>
<protein>
    <submittedName>
        <fullName evidence="2">Uncharacterized protein</fullName>
    </submittedName>
</protein>
<dbReference type="EnsemblMetazoa" id="CJA13297.1">
    <property type="protein sequence ID" value="CJA13297.1"/>
    <property type="gene ID" value="WBGene00132501"/>
</dbReference>
<feature type="compositionally biased region" description="Low complexity" evidence="1">
    <location>
        <begin position="373"/>
        <end position="392"/>
    </location>
</feature>
<keyword evidence="3" id="KW-1185">Reference proteome</keyword>
<feature type="region of interest" description="Disordered" evidence="1">
    <location>
        <begin position="540"/>
        <end position="672"/>
    </location>
</feature>